<dbReference type="GO" id="GO:0004622">
    <property type="term" value="F:phosphatidylcholine lysophospholipase activity"/>
    <property type="evidence" value="ECO:0007669"/>
    <property type="project" value="TreeGrafter"/>
</dbReference>
<dbReference type="RefSeq" id="WP_149886934.1">
    <property type="nucleotide sequence ID" value="NZ_DBGFVY010000123.1"/>
</dbReference>
<dbReference type="Gene3D" id="3.40.50.1110">
    <property type="entry name" value="SGNH hydrolase"/>
    <property type="match status" value="1"/>
</dbReference>
<protein>
    <recommendedName>
        <fullName evidence="1">SGNH hydrolase-type esterase domain-containing protein</fullName>
    </recommendedName>
</protein>
<evidence type="ECO:0000313" key="3">
    <source>
        <dbReference type="Proteomes" id="UP000323567"/>
    </source>
</evidence>
<dbReference type="CDD" id="cd13120">
    <property type="entry name" value="BF2867_like_N"/>
    <property type="match status" value="1"/>
</dbReference>
<dbReference type="InterPro" id="IPR013830">
    <property type="entry name" value="SGNH_hydro"/>
</dbReference>
<dbReference type="AlphaFoldDB" id="A0A5B3GF37"/>
<sequence length="1014" mass="112146">MDYFTEFFRIKDYETEQSGCSQGAFYSLATKIGLIMYDFRPVRNEVCVYLKYHLELAVSGIFERREGSNDTNLKFQPQIMEKLRLLTLLFLTVVIAACQKDPTQNGSSDPDVVSFQGSVSFKTVDPAEKGLDLIWNADVDRIGLFAADGETVEHANIYYAAFSSAANTQFVCPSQDRRIVWSAGAASRDFYAYYPYRTTYDDLTAVPVAIAAKQKGAAGATKHLKQLVNLYAVSKGVKGPVETVSLPFESVAAVIELRLAADRTLSDVRNITLRSTDGGMLAFETGSLNLRNGAVTPGEQTAAEINYEIEGQATISRTPTSFFLAVNPVEAGKTLEVLVDYGEKHLSLGSVVVPESGIPGGKLTVFSLGYEFPQRIAEDLSANGTANTYLVTKPGTTYKFRATTKGNGVPRTYSYSVDGHPVTKSYSETDLAIKPMAAKLVWYNSPKTADGWVRESPVTIESVEYDDWEGNVYFTTPAEFVPGNALIAAYDAGGEVLWSWNIWAVENYDCDAEARQVGRYMMMDRNLGAMAGREAMNSSDKRVAAWALGNYYQWGRKDPFPAAAEYDDTGFGSEMYWGLPTYTPIEELQQDYSSESWGARNMMFGKIGANNAYAVGDKAVDDAVALSVKYPYRWMAKEVSGVQADNWHTPSYSWFNNTGSAENQTGWFWLWGSEYVGDNLKSIYDPCPAGWKVAPPEALDFALGSVAELDEKPFGRYSRAYDLYFPYTGQRQSAFNGSHIRSLTNKMLVLTSSSASGNYYPVQGSLGGYSSYNSYTGAGYQLRCVREQTTAMPKGRLEGPRAVLIGNSITEVWQGRTDNKTFFSDNDYLPKGISGQTSLQISARFYNDVIVNDPACVVIACGVNDLAENDGQPCSIERVFADIRLMAETGAARGFKVVIGSTPPANRIWWQSEEWNAAHADLGQRVVELNRLLKQYAEERGFVYADYHSALKDDQNGLKLEYSWTPDDRVHPSAAGYAVMEKILKKAVDKALFDPNATDGDGQIDDLDKWEGWE</sequence>
<dbReference type="Pfam" id="PF13472">
    <property type="entry name" value="Lipase_GDSL_2"/>
    <property type="match status" value="1"/>
</dbReference>
<dbReference type="SUPFAM" id="SSF52266">
    <property type="entry name" value="SGNH hydrolase"/>
    <property type="match status" value="1"/>
</dbReference>
<accession>A0A5B3GF37</accession>
<dbReference type="InterPro" id="IPR036514">
    <property type="entry name" value="SGNH_hydro_sf"/>
</dbReference>
<dbReference type="InterPro" id="IPR051532">
    <property type="entry name" value="Ester_Hydrolysis_Enzymes"/>
</dbReference>
<feature type="domain" description="SGNH hydrolase-type esterase" evidence="1">
    <location>
        <begin position="805"/>
        <end position="979"/>
    </location>
</feature>
<dbReference type="InterPro" id="IPR025049">
    <property type="entry name" value="Mfa-like_1"/>
</dbReference>
<evidence type="ECO:0000259" key="1">
    <source>
        <dbReference type="Pfam" id="PF13472"/>
    </source>
</evidence>
<reference evidence="2 3" key="1">
    <citation type="journal article" date="2019" name="Nat. Med.">
        <title>A library of human gut bacterial isolates paired with longitudinal multiomics data enables mechanistic microbiome research.</title>
        <authorList>
            <person name="Poyet M."/>
            <person name="Groussin M."/>
            <person name="Gibbons S.M."/>
            <person name="Avila-Pacheco J."/>
            <person name="Jiang X."/>
            <person name="Kearney S.M."/>
            <person name="Perrotta A.R."/>
            <person name="Berdy B."/>
            <person name="Zhao S."/>
            <person name="Lieberman T.D."/>
            <person name="Swanson P.K."/>
            <person name="Smith M."/>
            <person name="Roesemann S."/>
            <person name="Alexander J.E."/>
            <person name="Rich S.A."/>
            <person name="Livny J."/>
            <person name="Vlamakis H."/>
            <person name="Clish C."/>
            <person name="Bullock K."/>
            <person name="Deik A."/>
            <person name="Scott J."/>
            <person name="Pierce K.A."/>
            <person name="Xavier R.J."/>
            <person name="Alm E.J."/>
        </authorList>
    </citation>
    <scope>NUCLEOTIDE SEQUENCE [LARGE SCALE GENOMIC DNA]</scope>
    <source>
        <strain evidence="2 3">BIOML-A2</strain>
    </source>
</reference>
<dbReference type="Proteomes" id="UP000323567">
    <property type="component" value="Unassembled WGS sequence"/>
</dbReference>
<dbReference type="Pfam" id="PF13149">
    <property type="entry name" value="Mfa_like_1"/>
    <property type="match status" value="1"/>
</dbReference>
<dbReference type="InterPro" id="IPR042278">
    <property type="entry name" value="Mfa-like_1_N"/>
</dbReference>
<name>A0A5B3GF37_9BACT</name>
<dbReference type="PANTHER" id="PTHR30383:SF5">
    <property type="entry name" value="SGNH HYDROLASE-TYPE ESTERASE DOMAIN-CONTAINING PROTEIN"/>
    <property type="match status" value="1"/>
</dbReference>
<gene>
    <name evidence="2" type="ORF">F2Y13_02200</name>
</gene>
<evidence type="ECO:0000313" key="2">
    <source>
        <dbReference type="EMBL" id="KAA2372285.1"/>
    </source>
</evidence>
<comment type="caution">
    <text evidence="2">The sequence shown here is derived from an EMBL/GenBank/DDBJ whole genome shotgun (WGS) entry which is preliminary data.</text>
</comment>
<proteinExistence type="predicted"/>
<dbReference type="Gene3D" id="2.60.40.2620">
    <property type="entry name" value="Fimbrillin-like"/>
    <property type="match status" value="1"/>
</dbReference>
<dbReference type="PANTHER" id="PTHR30383">
    <property type="entry name" value="THIOESTERASE 1/PROTEASE 1/LYSOPHOSPHOLIPASE L1"/>
    <property type="match status" value="1"/>
</dbReference>
<dbReference type="EMBL" id="VVXK01000001">
    <property type="protein sequence ID" value="KAA2372285.1"/>
    <property type="molecule type" value="Genomic_DNA"/>
</dbReference>
<organism evidence="2 3">
    <name type="scientific">Alistipes shahii</name>
    <dbReference type="NCBI Taxonomy" id="328814"/>
    <lineage>
        <taxon>Bacteria</taxon>
        <taxon>Pseudomonadati</taxon>
        <taxon>Bacteroidota</taxon>
        <taxon>Bacteroidia</taxon>
        <taxon>Bacteroidales</taxon>
        <taxon>Rikenellaceae</taxon>
        <taxon>Alistipes</taxon>
    </lineage>
</organism>